<evidence type="ECO:0000313" key="2">
    <source>
        <dbReference type="Proteomes" id="UP000054560"/>
    </source>
</evidence>
<keyword evidence="2" id="KW-1185">Reference proteome</keyword>
<dbReference type="Proteomes" id="UP000054560">
    <property type="component" value="Unassembled WGS sequence"/>
</dbReference>
<sequence>MQTNIFLWFIGIQTLINREKDDVPGNSEIVKQLLLENRVLYNRQRHEAEALQLQQYMDLLATDPQHEQVRVRSHFPIVQVSEHSLEEFVPPF</sequence>
<dbReference type="GeneID" id="25905634"/>
<evidence type="ECO:0000313" key="1">
    <source>
        <dbReference type="EMBL" id="KNC82579.1"/>
    </source>
</evidence>
<accession>A0A0L0G189</accession>
<dbReference type="EMBL" id="KQ241913">
    <property type="protein sequence ID" value="KNC82579.1"/>
    <property type="molecule type" value="Genomic_DNA"/>
</dbReference>
<name>A0A0L0G189_9EUKA</name>
<reference evidence="1 2" key="1">
    <citation type="submission" date="2011-02" db="EMBL/GenBank/DDBJ databases">
        <title>The Genome Sequence of Sphaeroforma arctica JP610.</title>
        <authorList>
            <consortium name="The Broad Institute Genome Sequencing Platform"/>
            <person name="Russ C."/>
            <person name="Cuomo C."/>
            <person name="Young S.K."/>
            <person name="Zeng Q."/>
            <person name="Gargeya S."/>
            <person name="Alvarado L."/>
            <person name="Berlin A."/>
            <person name="Chapman S.B."/>
            <person name="Chen Z."/>
            <person name="Freedman E."/>
            <person name="Gellesch M."/>
            <person name="Goldberg J."/>
            <person name="Griggs A."/>
            <person name="Gujja S."/>
            <person name="Heilman E."/>
            <person name="Heiman D."/>
            <person name="Howarth C."/>
            <person name="Mehta T."/>
            <person name="Neiman D."/>
            <person name="Pearson M."/>
            <person name="Roberts A."/>
            <person name="Saif S."/>
            <person name="Shea T."/>
            <person name="Shenoy N."/>
            <person name="Sisk P."/>
            <person name="Stolte C."/>
            <person name="Sykes S."/>
            <person name="White J."/>
            <person name="Yandava C."/>
            <person name="Burger G."/>
            <person name="Gray M.W."/>
            <person name="Holland P.W.H."/>
            <person name="King N."/>
            <person name="Lang F.B.F."/>
            <person name="Roger A.J."/>
            <person name="Ruiz-Trillo I."/>
            <person name="Haas B."/>
            <person name="Nusbaum C."/>
            <person name="Birren B."/>
        </authorList>
    </citation>
    <scope>NUCLEOTIDE SEQUENCE [LARGE SCALE GENOMIC DNA]</scope>
    <source>
        <strain evidence="1 2">JP610</strain>
    </source>
</reference>
<gene>
    <name evidence="1" type="ORF">SARC_05130</name>
</gene>
<proteinExistence type="predicted"/>
<dbReference type="AlphaFoldDB" id="A0A0L0G189"/>
<organism evidence="1 2">
    <name type="scientific">Sphaeroforma arctica JP610</name>
    <dbReference type="NCBI Taxonomy" id="667725"/>
    <lineage>
        <taxon>Eukaryota</taxon>
        <taxon>Ichthyosporea</taxon>
        <taxon>Ichthyophonida</taxon>
        <taxon>Sphaeroforma</taxon>
    </lineage>
</organism>
<protein>
    <submittedName>
        <fullName evidence="1">Uncharacterized protein</fullName>
    </submittedName>
</protein>
<dbReference type="RefSeq" id="XP_014156481.1">
    <property type="nucleotide sequence ID" value="XM_014301006.1"/>
</dbReference>